<dbReference type="SUPFAM" id="SSF53335">
    <property type="entry name" value="S-adenosyl-L-methionine-dependent methyltransferases"/>
    <property type="match status" value="1"/>
</dbReference>
<protein>
    <submittedName>
        <fullName evidence="3">Methyltransferase</fullName>
    </submittedName>
</protein>
<dbReference type="InterPro" id="IPR029063">
    <property type="entry name" value="SAM-dependent_MTases_sf"/>
</dbReference>
<proteinExistence type="predicted"/>
<evidence type="ECO:0000256" key="2">
    <source>
        <dbReference type="ARBA" id="ARBA00022679"/>
    </source>
</evidence>
<reference evidence="3 4" key="1">
    <citation type="submission" date="2013-11" db="EMBL/GenBank/DDBJ databases">
        <title>Single cell genomics of uncultured Tannerella BU063 (oral taxon 286).</title>
        <authorList>
            <person name="Beall C.J."/>
            <person name="Campbell A.G."/>
            <person name="Griffen A.L."/>
            <person name="Podar M."/>
            <person name="Leys E.J."/>
        </authorList>
    </citation>
    <scope>NUCLEOTIDE SEQUENCE [LARGE SCALE GENOMIC DNA]</scope>
    <source>
        <strain evidence="3">Cell 2</strain>
    </source>
</reference>
<dbReference type="PANTHER" id="PTHR43542">
    <property type="entry name" value="METHYLTRANSFERASE"/>
    <property type="match status" value="1"/>
</dbReference>
<dbReference type="Proteomes" id="UP000018837">
    <property type="component" value="Unassembled WGS sequence"/>
</dbReference>
<gene>
    <name evidence="3" type="ORF">N425_11840</name>
</gene>
<dbReference type="EMBL" id="AYUF01000492">
    <property type="protein sequence ID" value="ETK00993.1"/>
    <property type="molecule type" value="Genomic_DNA"/>
</dbReference>
<dbReference type="GO" id="GO:0003676">
    <property type="term" value="F:nucleic acid binding"/>
    <property type="evidence" value="ECO:0007669"/>
    <property type="project" value="InterPro"/>
</dbReference>
<dbReference type="InterPro" id="IPR004398">
    <property type="entry name" value="RNA_MeTrfase_RsmD"/>
</dbReference>
<organism evidence="3 4">
    <name type="scientific">Tannerella sp. oral taxon BU063 isolate Cell 2</name>
    <dbReference type="NCBI Taxonomy" id="1411148"/>
    <lineage>
        <taxon>Bacteria</taxon>
        <taxon>Pseudomonadati</taxon>
        <taxon>Bacteroidota</taxon>
        <taxon>Bacteroidia</taxon>
        <taxon>Bacteroidales</taxon>
        <taxon>Tannerellaceae</taxon>
        <taxon>Tannerella</taxon>
    </lineage>
</organism>
<sequence length="181" mass="20376">MRIIRGIYGRRRFQVPSTFAARPTTDFAKENLFNVLENLVTWDDTQALDLFSGTGSIAFELLSRGCSRVTAVESDRTHAAFIADVARRLAPPSGTFTLVRGDAFRYLRTAPPFDLIFVDPPYALPRLPELPEAILSRDLLRPGGLFILEHPGSYDFSTHPLFTEMRTYGAVHFSLFHALKE</sequence>
<evidence type="ECO:0000313" key="3">
    <source>
        <dbReference type="EMBL" id="ETK00993.1"/>
    </source>
</evidence>
<dbReference type="AlphaFoldDB" id="W2C1R0"/>
<dbReference type="Pfam" id="PF03602">
    <property type="entry name" value="Cons_hypoth95"/>
    <property type="match status" value="1"/>
</dbReference>
<dbReference type="PANTHER" id="PTHR43542:SF1">
    <property type="entry name" value="METHYLTRANSFERASE"/>
    <property type="match status" value="1"/>
</dbReference>
<evidence type="ECO:0000313" key="4">
    <source>
        <dbReference type="Proteomes" id="UP000018837"/>
    </source>
</evidence>
<dbReference type="Gene3D" id="3.40.50.150">
    <property type="entry name" value="Vaccinia Virus protein VP39"/>
    <property type="match status" value="1"/>
</dbReference>
<keyword evidence="1 3" id="KW-0489">Methyltransferase</keyword>
<dbReference type="GO" id="GO:0031167">
    <property type="term" value="P:rRNA methylation"/>
    <property type="evidence" value="ECO:0007669"/>
    <property type="project" value="InterPro"/>
</dbReference>
<keyword evidence="2 3" id="KW-0808">Transferase</keyword>
<name>W2C1R0_9BACT</name>
<dbReference type="PATRIC" id="fig|1411148.3.peg.1949"/>
<dbReference type="InterPro" id="IPR002052">
    <property type="entry name" value="DNA_methylase_N6_adenine_CS"/>
</dbReference>
<dbReference type="CDD" id="cd02440">
    <property type="entry name" value="AdoMet_MTases"/>
    <property type="match status" value="1"/>
</dbReference>
<evidence type="ECO:0000256" key="1">
    <source>
        <dbReference type="ARBA" id="ARBA00022603"/>
    </source>
</evidence>
<accession>W2C1R0</accession>
<dbReference type="PROSITE" id="PS00092">
    <property type="entry name" value="N6_MTASE"/>
    <property type="match status" value="1"/>
</dbReference>
<dbReference type="GO" id="GO:0008168">
    <property type="term" value="F:methyltransferase activity"/>
    <property type="evidence" value="ECO:0007669"/>
    <property type="project" value="UniProtKB-KW"/>
</dbReference>
<dbReference type="PIRSF" id="PIRSF004553">
    <property type="entry name" value="CHP00095"/>
    <property type="match status" value="1"/>
</dbReference>
<comment type="caution">
    <text evidence="3">The sequence shown here is derived from an EMBL/GenBank/DDBJ whole genome shotgun (WGS) entry which is preliminary data.</text>
</comment>